<dbReference type="PANTHER" id="PTHR13887">
    <property type="entry name" value="GLUTATHIONE S-TRANSFERASE KAPPA"/>
    <property type="match status" value="1"/>
</dbReference>
<dbReference type="AlphaFoldDB" id="A0A1I5V1E9"/>
<dbReference type="Gene3D" id="3.40.30.10">
    <property type="entry name" value="Glutaredoxin"/>
    <property type="match status" value="1"/>
</dbReference>
<evidence type="ECO:0000313" key="3">
    <source>
        <dbReference type="Proteomes" id="UP000199136"/>
    </source>
</evidence>
<dbReference type="EMBL" id="FOXW01000001">
    <property type="protein sequence ID" value="SFQ01320.1"/>
    <property type="molecule type" value="Genomic_DNA"/>
</dbReference>
<dbReference type="RefSeq" id="WP_092479379.1">
    <property type="nucleotide sequence ID" value="NZ_FOXW01000001.1"/>
</dbReference>
<dbReference type="Pfam" id="PF01323">
    <property type="entry name" value="DSBA"/>
    <property type="match status" value="1"/>
</dbReference>
<feature type="domain" description="DSBA-like thioredoxin" evidence="1">
    <location>
        <begin position="3"/>
        <end position="201"/>
    </location>
</feature>
<dbReference type="GO" id="GO:0016491">
    <property type="term" value="F:oxidoreductase activity"/>
    <property type="evidence" value="ECO:0007669"/>
    <property type="project" value="InterPro"/>
</dbReference>
<protein>
    <submittedName>
        <fullName evidence="2">Predicted dithiol-disulfide isomerase, DsbA family</fullName>
    </submittedName>
</protein>
<accession>A0A1I5V1E9</accession>
<dbReference type="OrthoDB" id="9799122at2"/>
<dbReference type="GO" id="GO:0016853">
    <property type="term" value="F:isomerase activity"/>
    <property type="evidence" value="ECO:0007669"/>
    <property type="project" value="UniProtKB-KW"/>
</dbReference>
<reference evidence="2 3" key="1">
    <citation type="submission" date="2016-10" db="EMBL/GenBank/DDBJ databases">
        <authorList>
            <person name="de Groot N.N."/>
        </authorList>
    </citation>
    <scope>NUCLEOTIDE SEQUENCE [LARGE SCALE GENOMIC DNA]</scope>
    <source>
        <strain evidence="2 3">DSM 20581</strain>
    </source>
</reference>
<dbReference type="SUPFAM" id="SSF52833">
    <property type="entry name" value="Thioredoxin-like"/>
    <property type="match status" value="1"/>
</dbReference>
<organism evidence="2 3">
    <name type="scientific">Desemzia incerta</name>
    <dbReference type="NCBI Taxonomy" id="82801"/>
    <lineage>
        <taxon>Bacteria</taxon>
        <taxon>Bacillati</taxon>
        <taxon>Bacillota</taxon>
        <taxon>Bacilli</taxon>
        <taxon>Lactobacillales</taxon>
        <taxon>Carnobacteriaceae</taxon>
        <taxon>Desemzia</taxon>
    </lineage>
</organism>
<evidence type="ECO:0000313" key="2">
    <source>
        <dbReference type="EMBL" id="SFQ01320.1"/>
    </source>
</evidence>
<evidence type="ECO:0000259" key="1">
    <source>
        <dbReference type="Pfam" id="PF01323"/>
    </source>
</evidence>
<name>A0A1I5V1E9_9LACT</name>
<proteinExistence type="predicted"/>
<dbReference type="CDD" id="cd03024">
    <property type="entry name" value="DsbA_FrnE"/>
    <property type="match status" value="1"/>
</dbReference>
<keyword evidence="2" id="KW-0413">Isomerase</keyword>
<dbReference type="Proteomes" id="UP000199136">
    <property type="component" value="Unassembled WGS sequence"/>
</dbReference>
<sequence length="209" mass="23628">MKIDIWSDFVCPFCYIGKRHIEEATKGMEDITIEYHSFQLDPTAPEKYDGAMKEYFAENKGMSADQAESMIQQVTSMANNAGLDFHYETVQHGNTVKPHRLFQYAKTLNKGNEFMEAAKEAYFIRGQWLNDNDTLLELAEKIGLNKEKSAEVIESADYLDAMNEDIVTAQQIGVQGVPFFVIDGKYGISGAQPVESFKQILTEIKTKAE</sequence>
<keyword evidence="3" id="KW-1185">Reference proteome</keyword>
<gene>
    <name evidence="2" type="ORF">SAMN04488506_0303</name>
</gene>
<dbReference type="STRING" id="82801.SAMN04488506_0303"/>
<dbReference type="InterPro" id="IPR036249">
    <property type="entry name" value="Thioredoxin-like_sf"/>
</dbReference>
<dbReference type="InterPro" id="IPR001853">
    <property type="entry name" value="DSBA-like_thioredoxin_dom"/>
</dbReference>
<dbReference type="PANTHER" id="PTHR13887:SF41">
    <property type="entry name" value="THIOREDOXIN SUPERFAMILY PROTEIN"/>
    <property type="match status" value="1"/>
</dbReference>